<accession>A0ABW8SRB6</accession>
<organism evidence="1 2">
    <name type="scientific">Candidatus Clostridium eludens</name>
    <dbReference type="NCBI Taxonomy" id="3381663"/>
    <lineage>
        <taxon>Bacteria</taxon>
        <taxon>Bacillati</taxon>
        <taxon>Bacillota</taxon>
        <taxon>Clostridia</taxon>
        <taxon>Eubacteriales</taxon>
        <taxon>Clostridiaceae</taxon>
        <taxon>Clostridium</taxon>
    </lineage>
</organism>
<keyword evidence="2" id="KW-1185">Reference proteome</keyword>
<sequence length="235" mass="27405">MSRAKVIIFIVEGISDKEALNGILSELYDEKRFVFSIVDGDITTQNSSKVDTIRAKIGDYINKAAQRDKFLKTDVERVVHLIDTDGIYIPDKNIIINHTINILYTENNIETDNVNSIIARNEKKRSILNILSTMPAIYKGKNSIPYYMFYMSCNLEHVLHNVQNAIKEEKVNLAEKLEDKYIDNPHEFIKFMSESDFTVPGAYKDTWDFIKQDLNSLHRYSNFHLFFNMDKEEEF</sequence>
<proteinExistence type="predicted"/>
<gene>
    <name evidence="1" type="ORF">ACJDU8_16735</name>
</gene>
<protein>
    <submittedName>
        <fullName evidence="1">Uncharacterized protein</fullName>
    </submittedName>
</protein>
<comment type="caution">
    <text evidence="1">The sequence shown here is derived from an EMBL/GenBank/DDBJ whole genome shotgun (WGS) entry which is preliminary data.</text>
</comment>
<dbReference type="RefSeq" id="WP_406793295.1">
    <property type="nucleotide sequence ID" value="NZ_JBJHZX010000027.1"/>
</dbReference>
<evidence type="ECO:0000313" key="2">
    <source>
        <dbReference type="Proteomes" id="UP001623660"/>
    </source>
</evidence>
<dbReference type="Proteomes" id="UP001623660">
    <property type="component" value="Unassembled WGS sequence"/>
</dbReference>
<reference evidence="1 2" key="1">
    <citation type="submission" date="2024-11" db="EMBL/GenBank/DDBJ databases">
        <authorList>
            <person name="Heng Y.C."/>
            <person name="Lim A.C.H."/>
            <person name="Lee J.K.Y."/>
            <person name="Kittelmann S."/>
        </authorList>
    </citation>
    <scope>NUCLEOTIDE SEQUENCE [LARGE SCALE GENOMIC DNA]</scope>
    <source>
        <strain evidence="1 2">WILCCON 0269</strain>
    </source>
</reference>
<dbReference type="EMBL" id="JBJHZX010000027">
    <property type="protein sequence ID" value="MFL0197190.1"/>
    <property type="molecule type" value="Genomic_DNA"/>
</dbReference>
<name>A0ABW8SRB6_9CLOT</name>
<evidence type="ECO:0000313" key="1">
    <source>
        <dbReference type="EMBL" id="MFL0197190.1"/>
    </source>
</evidence>